<evidence type="ECO:0000313" key="17">
    <source>
        <dbReference type="Proteomes" id="UP000477488"/>
    </source>
</evidence>
<dbReference type="Gene3D" id="3.40.228.10">
    <property type="entry name" value="Dimethylsulfoxide Reductase, domain 2"/>
    <property type="match status" value="1"/>
</dbReference>
<feature type="binding site" evidence="13">
    <location>
        <position position="169"/>
    </location>
    <ligand>
        <name>Mo-bis(molybdopterin guanine dinucleotide)</name>
        <dbReference type="ChEBI" id="CHEBI:60539"/>
    </ligand>
</feature>
<feature type="binding site" evidence="13">
    <location>
        <position position="53"/>
    </location>
    <ligand>
        <name>[4Fe-4S] cluster</name>
        <dbReference type="ChEBI" id="CHEBI:49883"/>
    </ligand>
</feature>
<keyword evidence="3 13" id="KW-0004">4Fe-4S</keyword>
<proteinExistence type="inferred from homology"/>
<feature type="chain" id="PRO_5026911675" description="Nitrate reductase" evidence="14">
    <location>
        <begin position="33"/>
        <end position="756"/>
    </location>
</feature>
<evidence type="ECO:0000256" key="11">
    <source>
        <dbReference type="ARBA" id="ARBA00023014"/>
    </source>
</evidence>
<keyword evidence="9 13" id="KW-0560">Oxidoreductase</keyword>
<dbReference type="GO" id="GO:0042128">
    <property type="term" value="P:nitrate assimilation"/>
    <property type="evidence" value="ECO:0007669"/>
    <property type="project" value="UniProtKB-UniRule"/>
</dbReference>
<evidence type="ECO:0000256" key="6">
    <source>
        <dbReference type="ARBA" id="ARBA00022729"/>
    </source>
</evidence>
<protein>
    <recommendedName>
        <fullName evidence="13">Nitrate reductase</fullName>
        <ecNumber evidence="13">1.9.6.1</ecNumber>
    </recommendedName>
</protein>
<dbReference type="GO" id="GO:0030151">
    <property type="term" value="F:molybdenum ion binding"/>
    <property type="evidence" value="ECO:0007669"/>
    <property type="project" value="InterPro"/>
</dbReference>
<feature type="binding site" evidence="13">
    <location>
        <position position="722"/>
    </location>
    <ligand>
        <name>substrate</name>
    </ligand>
</feature>
<evidence type="ECO:0000256" key="2">
    <source>
        <dbReference type="ARBA" id="ARBA00022448"/>
    </source>
</evidence>
<evidence type="ECO:0000256" key="4">
    <source>
        <dbReference type="ARBA" id="ARBA00022505"/>
    </source>
</evidence>
<feature type="binding site" evidence="13">
    <location>
        <position position="144"/>
    </location>
    <ligand>
        <name>Mo-bis(molybdopterin guanine dinucleotide)</name>
        <dbReference type="ChEBI" id="CHEBI:60539"/>
    </ligand>
</feature>
<dbReference type="Gene3D" id="2.20.25.90">
    <property type="entry name" value="ADC-like domains"/>
    <property type="match status" value="1"/>
</dbReference>
<feature type="binding site" evidence="13">
    <location>
        <position position="49"/>
    </location>
    <ligand>
        <name>[4Fe-4S] cluster</name>
        <dbReference type="ChEBI" id="CHEBI:49883"/>
    </ligand>
</feature>
<feature type="domain" description="4Fe-4S Mo/W bis-MGD-type" evidence="15">
    <location>
        <begin position="39"/>
        <end position="94"/>
    </location>
</feature>
<dbReference type="RefSeq" id="WP_154510831.1">
    <property type="nucleotide sequence ID" value="NZ_DBFWWU010000096.1"/>
</dbReference>
<keyword evidence="4 13" id="KW-0500">Molybdenum</keyword>
<dbReference type="AlphaFoldDB" id="A0A6L5XL77"/>
<dbReference type="GO" id="GO:0051539">
    <property type="term" value="F:4 iron, 4 sulfur cluster binding"/>
    <property type="evidence" value="ECO:0007669"/>
    <property type="project" value="UniProtKB-KW"/>
</dbReference>
<dbReference type="GO" id="GO:0009055">
    <property type="term" value="F:electron transfer activity"/>
    <property type="evidence" value="ECO:0007669"/>
    <property type="project" value="UniProtKB-UniRule"/>
</dbReference>
<evidence type="ECO:0000256" key="8">
    <source>
        <dbReference type="ARBA" id="ARBA00022982"/>
    </source>
</evidence>
<comment type="catalytic activity">
    <reaction evidence="13">
        <text>2 Fe(II)-[cytochrome] + nitrate + 2 H(+) = 2 Fe(III)-[cytochrome] + nitrite + H2O</text>
        <dbReference type="Rhea" id="RHEA:12909"/>
        <dbReference type="Rhea" id="RHEA-COMP:11777"/>
        <dbReference type="Rhea" id="RHEA-COMP:11778"/>
        <dbReference type="ChEBI" id="CHEBI:15377"/>
        <dbReference type="ChEBI" id="CHEBI:15378"/>
        <dbReference type="ChEBI" id="CHEBI:16301"/>
        <dbReference type="ChEBI" id="CHEBI:17632"/>
        <dbReference type="ChEBI" id="CHEBI:29033"/>
        <dbReference type="ChEBI" id="CHEBI:29034"/>
        <dbReference type="EC" id="1.9.6.1"/>
    </reaction>
</comment>
<feature type="binding site" evidence="13">
    <location>
        <position position="80"/>
    </location>
    <ligand>
        <name>[4Fe-4S] cluster</name>
        <dbReference type="ChEBI" id="CHEBI:49883"/>
    </ligand>
</feature>
<evidence type="ECO:0000313" key="16">
    <source>
        <dbReference type="EMBL" id="MSS27916.1"/>
    </source>
</evidence>
<dbReference type="GO" id="GO:0009325">
    <property type="term" value="C:nitrate reductase complex"/>
    <property type="evidence" value="ECO:0007669"/>
    <property type="project" value="TreeGrafter"/>
</dbReference>
<dbReference type="InterPro" id="IPR009010">
    <property type="entry name" value="Asp_de-COase-like_dom_sf"/>
</dbReference>
<dbReference type="GO" id="GO:0006777">
    <property type="term" value="P:Mo-molybdopterin cofactor biosynthetic process"/>
    <property type="evidence" value="ECO:0007669"/>
    <property type="project" value="UniProtKB-UniRule"/>
</dbReference>
<dbReference type="EC" id="1.9.6.1" evidence="13"/>
<dbReference type="SMART" id="SM00926">
    <property type="entry name" value="Molybdop_Fe4S4"/>
    <property type="match status" value="1"/>
</dbReference>
<accession>A0A6L5XL77</accession>
<feature type="binding site" evidence="13">
    <location>
        <begin position="256"/>
        <end position="258"/>
    </location>
    <ligand>
        <name>Mo-bis(molybdopterin guanine dinucleotide)</name>
        <dbReference type="ChEBI" id="CHEBI:60539"/>
    </ligand>
</feature>
<dbReference type="PROSITE" id="PS51669">
    <property type="entry name" value="4FE4S_MOW_BIS_MGD"/>
    <property type="match status" value="1"/>
</dbReference>
<dbReference type="PROSITE" id="PS51318">
    <property type="entry name" value="TAT"/>
    <property type="match status" value="1"/>
</dbReference>
<dbReference type="CDD" id="cd02791">
    <property type="entry name" value="MopB_CT_Nitrate-R-NapA-like"/>
    <property type="match status" value="1"/>
</dbReference>
<evidence type="ECO:0000256" key="3">
    <source>
        <dbReference type="ARBA" id="ARBA00022485"/>
    </source>
</evidence>
<evidence type="ECO:0000259" key="15">
    <source>
        <dbReference type="PROSITE" id="PS51669"/>
    </source>
</evidence>
<name>A0A6L5XL77_9BACT</name>
<dbReference type="CDD" id="cd02754">
    <property type="entry name" value="MopB_Nitrate-R-NapA-like"/>
    <property type="match status" value="1"/>
</dbReference>
<dbReference type="GO" id="GO:0005576">
    <property type="term" value="C:extracellular region"/>
    <property type="evidence" value="ECO:0007669"/>
    <property type="project" value="UniProtKB-SubCell"/>
</dbReference>
<dbReference type="GO" id="GO:0016020">
    <property type="term" value="C:membrane"/>
    <property type="evidence" value="ECO:0007669"/>
    <property type="project" value="TreeGrafter"/>
</dbReference>
<feature type="binding site" evidence="13">
    <location>
        <position position="345"/>
    </location>
    <ligand>
        <name>Mo-bis(molybdopterin guanine dinucleotide)</name>
        <dbReference type="ChEBI" id="CHEBI:60539"/>
    </ligand>
</feature>
<gene>
    <name evidence="13" type="primary">napA</name>
    <name evidence="16" type="ORF">FYJ44_07640</name>
</gene>
<dbReference type="Gene3D" id="3.40.50.740">
    <property type="match status" value="1"/>
</dbReference>
<reference evidence="16 17" key="1">
    <citation type="submission" date="2019-09" db="EMBL/GenBank/DDBJ databases">
        <title>In-depth cultivation of the pig gut microbiome towards novel bacterial diversity and tailored functional studies.</title>
        <authorList>
            <person name="Wylensek D."/>
            <person name="Hitch T.C.A."/>
            <person name="Clavel T."/>
        </authorList>
    </citation>
    <scope>NUCLEOTIDE SEQUENCE [LARGE SCALE GENOMIC DNA]</scope>
    <source>
        <strain evidence="16 17">PG-178-WT-4</strain>
    </source>
</reference>
<comment type="subunit">
    <text evidence="13">Component of the nitrate reductase NapAB complex composed of NapA and NapB.</text>
</comment>
<evidence type="ECO:0000256" key="9">
    <source>
        <dbReference type="ARBA" id="ARBA00023002"/>
    </source>
</evidence>
<dbReference type="Gene3D" id="2.40.40.20">
    <property type="match status" value="1"/>
</dbReference>
<keyword evidence="11 13" id="KW-0411">Iron-sulfur</keyword>
<dbReference type="InterPro" id="IPR006657">
    <property type="entry name" value="MoPterin_dinucl-bd_dom"/>
</dbReference>
<keyword evidence="17" id="KW-1185">Reference proteome</keyword>
<dbReference type="Pfam" id="PF01568">
    <property type="entry name" value="Molydop_binding"/>
    <property type="match status" value="1"/>
</dbReference>
<comment type="similarity">
    <text evidence="1 13">Belongs to the prokaryotic molybdopterin-containing oxidoreductase family. NasA/NapA/NarB subfamily.</text>
</comment>
<comment type="cofactor">
    <cofactor evidence="13">
        <name>[4Fe-4S] cluster</name>
        <dbReference type="ChEBI" id="CHEBI:49883"/>
    </cofactor>
    <text evidence="13">Binds 1 [4Fe-4S] cluster.</text>
</comment>
<dbReference type="Pfam" id="PF04879">
    <property type="entry name" value="Molybdop_Fe4S4"/>
    <property type="match status" value="1"/>
</dbReference>
<dbReference type="PIRSF" id="PIRSF000144">
    <property type="entry name" value="CbbBc"/>
    <property type="match status" value="1"/>
</dbReference>
<feature type="binding site" evidence="13">
    <location>
        <position position="747"/>
    </location>
    <ligand>
        <name>Mo-bis(molybdopterin guanine dinucleotide)</name>
        <dbReference type="ChEBI" id="CHEBI:60539"/>
    </ligand>
</feature>
<dbReference type="InterPro" id="IPR010051">
    <property type="entry name" value="Periplasm_NO3_reductase_lsu"/>
</dbReference>
<evidence type="ECO:0000256" key="13">
    <source>
        <dbReference type="HAMAP-Rule" id="MF_01630"/>
    </source>
</evidence>
<dbReference type="InterPro" id="IPR006656">
    <property type="entry name" value="Mopterin_OxRdtase"/>
</dbReference>
<dbReference type="InterPro" id="IPR006963">
    <property type="entry name" value="Mopterin_OxRdtase_4Fe-4S_dom"/>
</dbReference>
<keyword evidence="8 13" id="KW-0249">Electron transport</keyword>
<dbReference type="GO" id="GO:0005506">
    <property type="term" value="F:iron ion binding"/>
    <property type="evidence" value="ECO:0007669"/>
    <property type="project" value="UniProtKB-UniRule"/>
</dbReference>
<evidence type="ECO:0000256" key="12">
    <source>
        <dbReference type="ARBA" id="ARBA00023063"/>
    </source>
</evidence>
<dbReference type="Pfam" id="PF00384">
    <property type="entry name" value="Molybdopterin"/>
    <property type="match status" value="1"/>
</dbReference>
<feature type="binding site" evidence="13">
    <location>
        <position position="82"/>
    </location>
    <ligand>
        <name>Mo-bis(molybdopterin guanine dinucleotide)</name>
        <dbReference type="ChEBI" id="CHEBI:60539"/>
    </ligand>
</feature>
<keyword evidence="6 13" id="KW-0732">Signal</keyword>
<dbReference type="PANTHER" id="PTHR43105:SF11">
    <property type="entry name" value="PERIPLASMIC NITRATE REDUCTASE"/>
    <property type="match status" value="1"/>
</dbReference>
<sequence>MNASRREFLRCFAMSAAVAAASGTGFATLAQAADDNRPDKWVKGVCRYCGTGCGVMVGVKNGKAVAIQGDPNNHNAGLLCLKGSMLIPVLNSRERVTQPMLRRRKGGELEPVSWDEALDLMARKFRASIDAYGPDSVAWYGSGQCLTEETYVANKIFKGGFGTNNVDGNPRLCMASAVGGYLTSFGKDEPMGTYADIDHATCFFIIGSNTSEAHPVLFRRIARRKQMEPGVKIIVADPRRTNTSRIADLHIAFRPGTDLALMHSMAWVIINEELDNPRFWQRYVNFMGLDGKPSDFEGYKAFLEDFRPEKAAEICRIPVEQIYAAARAFAESPATMSLWCMGINQRVQGVAANNLIHNLHLLTGQICRPGATPFSLTGQPNACGGVRDGGALSHLLPAGRMVANPKHRAEMEKLWGLPEGRIAPKPGYHTVALFEALGKGDVKCMLICETNPAQTLPNLNKFHKAMSNPESFIVCIEAFPDAVTLQYADLVLAPAFWCERDGVYGCGERRYALTEKAVEPPAQCRPTVNTLVEFAKRAGVDPKLVNFRNAEDVWNEWRMVSKGTTYDFWGMTRDRLRKESGLIWPCPGEDHPGTSLRYVRGQDPNVPADHPDRFFFYGKPDGKAVIWMRPYKGAAEEPDAEYPLYLTSMRVIDHWHTATMTGKVPELQKANPAAYVEINAEDAAAAGIRQDDTVVVETRRASMELPARVSDVCRPGLIAVPFFDPKKLVNKFFLDATDPASREPEYKICAARIRKA</sequence>
<dbReference type="GO" id="GO:0043546">
    <property type="term" value="F:molybdopterin cofactor binding"/>
    <property type="evidence" value="ECO:0007669"/>
    <property type="project" value="InterPro"/>
</dbReference>
<feature type="binding site" evidence="13">
    <location>
        <position position="46"/>
    </location>
    <ligand>
        <name>[4Fe-4S] cluster</name>
        <dbReference type="ChEBI" id="CHEBI:49883"/>
    </ligand>
</feature>
<keyword evidence="5 13" id="KW-0479">Metal-binding</keyword>
<comment type="caution">
    <text evidence="16">The sequence shown here is derived from an EMBL/GenBank/DDBJ whole genome shotgun (WGS) entry which is preliminary data.</text>
</comment>
<comment type="cofactor">
    <cofactor evidence="13">
        <name>Mo-bis(molybdopterin guanine dinucleotide)</name>
        <dbReference type="ChEBI" id="CHEBI:60539"/>
    </cofactor>
    <text evidence="13">Binds 1 molybdenum-bis(molybdopterin guanine dinucleotide) (Mo-bis-MGD) cofactor per subunit.</text>
</comment>
<dbReference type="SUPFAM" id="SSF50692">
    <property type="entry name" value="ADC-like"/>
    <property type="match status" value="1"/>
</dbReference>
<dbReference type="InterPro" id="IPR006311">
    <property type="entry name" value="TAT_signal"/>
</dbReference>
<evidence type="ECO:0000256" key="10">
    <source>
        <dbReference type="ARBA" id="ARBA00023004"/>
    </source>
</evidence>
<dbReference type="InterPro" id="IPR050123">
    <property type="entry name" value="Prok_molybdopt-oxidoreductase"/>
</dbReference>
<dbReference type="EMBL" id="VUMH01000006">
    <property type="protein sequence ID" value="MSS27916.1"/>
    <property type="molecule type" value="Genomic_DNA"/>
</dbReference>
<feature type="binding site" evidence="13">
    <location>
        <position position="730"/>
    </location>
    <ligand>
        <name>Mo-bis(molybdopterin guanine dinucleotide)</name>
        <dbReference type="ChEBI" id="CHEBI:60539"/>
    </ligand>
</feature>
<keyword evidence="10 13" id="KW-0408">Iron</keyword>
<evidence type="ECO:0000256" key="7">
    <source>
        <dbReference type="ARBA" id="ARBA00022764"/>
    </source>
</evidence>
<keyword evidence="2 13" id="KW-0813">Transport</keyword>
<keyword evidence="12 13" id="KW-0534">Nitrate assimilation</keyword>
<evidence type="ECO:0000256" key="14">
    <source>
        <dbReference type="SAM" id="SignalP"/>
    </source>
</evidence>
<keyword evidence="7" id="KW-0574">Periplasm</keyword>
<comment type="PTM">
    <text evidence="13">Predicted to be exported by the Tat system. The position of the signal peptide cleavage has not been experimentally proven.</text>
</comment>
<evidence type="ECO:0000256" key="1">
    <source>
        <dbReference type="ARBA" id="ARBA00008747"/>
    </source>
</evidence>
<dbReference type="GO" id="GO:0045333">
    <property type="term" value="P:cellular respiration"/>
    <property type="evidence" value="ECO:0007669"/>
    <property type="project" value="UniProtKB-ARBA"/>
</dbReference>
<feature type="binding site" evidence="13">
    <location>
        <begin position="648"/>
        <end position="657"/>
    </location>
    <ligand>
        <name>Mo-bis(molybdopterin guanine dinucleotide)</name>
        <dbReference type="ChEBI" id="CHEBI:60539"/>
    </ligand>
</feature>
<comment type="function">
    <text evidence="13">Catalytic subunit of the nitrate reductase complex NapAB. Receives electrons from NapB and catalyzes the reduction of nitrate to nitrite.</text>
</comment>
<dbReference type="PANTHER" id="PTHR43105">
    <property type="entry name" value="RESPIRATORY NITRATE REDUCTASE"/>
    <property type="match status" value="1"/>
</dbReference>
<dbReference type="Proteomes" id="UP000477488">
    <property type="component" value="Unassembled WGS sequence"/>
</dbReference>
<comment type="caution">
    <text evidence="13">Lacks conserved residue(s) required for the propagation of feature annotation.</text>
</comment>
<feature type="signal peptide" evidence="14">
    <location>
        <begin position="1"/>
        <end position="32"/>
    </location>
</feature>
<evidence type="ECO:0000256" key="5">
    <source>
        <dbReference type="ARBA" id="ARBA00022723"/>
    </source>
</evidence>
<feature type="binding site" evidence="13">
    <location>
        <position position="173"/>
    </location>
    <ligand>
        <name>Mo-bis(molybdopterin guanine dinucleotide)</name>
        <dbReference type="ChEBI" id="CHEBI:60539"/>
    </ligand>
</feature>
<comment type="subcellular location">
    <subcellularLocation>
        <location evidence="13">Secreted</location>
    </subcellularLocation>
    <text evidence="13">Membrane-associated.</text>
</comment>
<feature type="binding site" evidence="13">
    <location>
        <position position="341"/>
    </location>
    <ligand>
        <name>Mo-bis(molybdopterin guanine dinucleotide)</name>
        <dbReference type="ChEBI" id="CHEBI:60539"/>
    </ligand>
</feature>
<dbReference type="GO" id="GO:0050140">
    <property type="term" value="F:nitrate reductase (cytochrome) activity"/>
    <property type="evidence" value="ECO:0007669"/>
    <property type="project" value="UniProtKB-EC"/>
</dbReference>
<organism evidence="16 17">
    <name type="scientific">Desulfovibrio porci</name>
    <dbReference type="NCBI Taxonomy" id="2605782"/>
    <lineage>
        <taxon>Bacteria</taxon>
        <taxon>Pseudomonadati</taxon>
        <taxon>Thermodesulfobacteriota</taxon>
        <taxon>Desulfovibrionia</taxon>
        <taxon>Desulfovibrionales</taxon>
        <taxon>Desulfovibrionaceae</taxon>
        <taxon>Desulfovibrio</taxon>
    </lineage>
</organism>
<dbReference type="InterPro" id="IPR041957">
    <property type="entry name" value="CT_Nitrate-R-NapA-like"/>
</dbReference>
<feature type="binding site" evidence="13">
    <location>
        <position position="451"/>
    </location>
    <ligand>
        <name>Mo-bis(molybdopterin guanine dinucleotide)</name>
        <dbReference type="ChEBI" id="CHEBI:60539"/>
    </ligand>
</feature>
<dbReference type="SUPFAM" id="SSF53706">
    <property type="entry name" value="Formate dehydrogenase/DMSO reductase, domains 1-3"/>
    <property type="match status" value="1"/>
</dbReference>
<dbReference type="HAMAP" id="MF_01630">
    <property type="entry name" value="Nitrate_reduct_NapA"/>
    <property type="match status" value="1"/>
</dbReference>